<accession>A0A395SDL6</accession>
<feature type="region of interest" description="Disordered" evidence="1">
    <location>
        <begin position="1"/>
        <end position="331"/>
    </location>
</feature>
<feature type="region of interest" description="Disordered" evidence="1">
    <location>
        <begin position="575"/>
        <end position="614"/>
    </location>
</feature>
<reference evidence="3 4" key="1">
    <citation type="journal article" date="2018" name="PLoS Pathog.">
        <title>Evolution of structural diversity of trichothecenes, a family of toxins produced by plant pathogenic and entomopathogenic fungi.</title>
        <authorList>
            <person name="Proctor R.H."/>
            <person name="McCormick S.P."/>
            <person name="Kim H.S."/>
            <person name="Cardoza R.E."/>
            <person name="Stanley A.M."/>
            <person name="Lindo L."/>
            <person name="Kelly A."/>
            <person name="Brown D.W."/>
            <person name="Lee T."/>
            <person name="Vaughan M.M."/>
            <person name="Alexander N.J."/>
            <person name="Busman M."/>
            <person name="Gutierrez S."/>
        </authorList>
    </citation>
    <scope>NUCLEOTIDE SEQUENCE [LARGE SCALE GENOMIC DNA]</scope>
    <source>
        <strain evidence="3 4">NRRL 20695</strain>
    </source>
</reference>
<feature type="transmembrane region" description="Helical" evidence="2">
    <location>
        <begin position="387"/>
        <end position="408"/>
    </location>
</feature>
<dbReference type="STRING" id="694270.A0A395SDL6"/>
<gene>
    <name evidence="3" type="ORF">FLONG3_7545</name>
</gene>
<proteinExistence type="predicted"/>
<feature type="compositionally biased region" description="Low complexity" evidence="1">
    <location>
        <begin position="134"/>
        <end position="157"/>
    </location>
</feature>
<dbReference type="EMBL" id="PXOG01000174">
    <property type="protein sequence ID" value="RGP70152.1"/>
    <property type="molecule type" value="Genomic_DNA"/>
</dbReference>
<feature type="compositionally biased region" description="Polar residues" evidence="1">
    <location>
        <begin position="165"/>
        <end position="180"/>
    </location>
</feature>
<dbReference type="AlphaFoldDB" id="A0A395SDL6"/>
<feature type="compositionally biased region" description="Polar residues" evidence="1">
    <location>
        <begin position="36"/>
        <end position="45"/>
    </location>
</feature>
<dbReference type="OrthoDB" id="9909019at2759"/>
<comment type="caution">
    <text evidence="3">The sequence shown here is derived from an EMBL/GenBank/DDBJ whole genome shotgun (WGS) entry which is preliminary data.</text>
</comment>
<feature type="compositionally biased region" description="Low complexity" evidence="1">
    <location>
        <begin position="94"/>
        <end position="105"/>
    </location>
</feature>
<keyword evidence="4" id="KW-1185">Reference proteome</keyword>
<evidence type="ECO:0000256" key="1">
    <source>
        <dbReference type="SAM" id="MobiDB-lite"/>
    </source>
</evidence>
<evidence type="ECO:0000256" key="2">
    <source>
        <dbReference type="SAM" id="Phobius"/>
    </source>
</evidence>
<name>A0A395SDL6_9HYPO</name>
<keyword evidence="3" id="KW-0808">Transferase</keyword>
<feature type="compositionally biased region" description="Polar residues" evidence="1">
    <location>
        <begin position="281"/>
        <end position="291"/>
    </location>
</feature>
<keyword evidence="2" id="KW-0472">Membrane</keyword>
<organism evidence="3 4">
    <name type="scientific">Fusarium longipes</name>
    <dbReference type="NCBI Taxonomy" id="694270"/>
    <lineage>
        <taxon>Eukaryota</taxon>
        <taxon>Fungi</taxon>
        <taxon>Dikarya</taxon>
        <taxon>Ascomycota</taxon>
        <taxon>Pezizomycotina</taxon>
        <taxon>Sordariomycetes</taxon>
        <taxon>Hypocreomycetidae</taxon>
        <taxon>Hypocreales</taxon>
        <taxon>Nectriaceae</taxon>
        <taxon>Fusarium</taxon>
    </lineage>
</organism>
<sequence>MASKPDDDGFLAPRPPSIISSRMTDIASEDGDEPDVQNNRLSIPQSADMGSRPDTARTGASSRGPWQSQSLRNKTYLAGVQAKRGSVESSTAGSTSQPPSLSSRSHVPSLQSHAFFRPMSSQKLQAQRGGSHRPSTMSQMSPASPTSPTSPVSPTSPKSDENGEASGSQTRQSIISNPIAQLQRRMSNDENMRLPPSRGTEMTEQETLDRITANTSPSHGHYPAGSLTDSVRPLQGRSSDTSHVQHNIIVDKSYKDLSNLPSPIKTPRSFRSSFLMPGRSNDGQLSQNRSTEGAEKLSSAASSPQFRPVDSRNGQQHPRVPHKPSQKSDLGRVHQYFDGNTVFCLGGRWQNTRGRPINIATGVFIVIPCALFFGFEAPWLWNNVSPAMPIVFAYLAYICFSSFIHASVTDPGILPRNLHQFPPVDDNDDPLQLSPPTTDWALIKSAESTTAAMEVPVKHSYLIATSLTQILLYKNREGISFGQAVDHFRVPFALVLLGFITFLYPAALMGYHLFLMARGETTREYMNSHKFAKKERFRAFSQASVFKNFIVVLCRPRQPTYYQFKAHYHEGDQRLGIRRDKRPRSSSQGLEMHDVNPEGPGFQGPVSLRNETPH</sequence>
<protein>
    <submittedName>
        <fullName evidence="3">Palmitoyltransferase erf2</fullName>
    </submittedName>
</protein>
<feature type="transmembrane region" description="Helical" evidence="2">
    <location>
        <begin position="357"/>
        <end position="375"/>
    </location>
</feature>
<feature type="compositionally biased region" description="Polar residues" evidence="1">
    <location>
        <begin position="58"/>
        <end position="73"/>
    </location>
</feature>
<keyword evidence="2" id="KW-0812">Transmembrane</keyword>
<dbReference type="GO" id="GO:0016740">
    <property type="term" value="F:transferase activity"/>
    <property type="evidence" value="ECO:0007669"/>
    <property type="project" value="UniProtKB-KW"/>
</dbReference>
<feature type="transmembrane region" description="Helical" evidence="2">
    <location>
        <begin position="492"/>
        <end position="514"/>
    </location>
</feature>
<evidence type="ECO:0000313" key="4">
    <source>
        <dbReference type="Proteomes" id="UP000266234"/>
    </source>
</evidence>
<keyword evidence="2" id="KW-1133">Transmembrane helix</keyword>
<evidence type="ECO:0000313" key="3">
    <source>
        <dbReference type="EMBL" id="RGP70152.1"/>
    </source>
</evidence>
<feature type="compositionally biased region" description="Polar residues" evidence="1">
    <location>
        <begin position="236"/>
        <end position="245"/>
    </location>
</feature>
<dbReference type="Proteomes" id="UP000266234">
    <property type="component" value="Unassembled WGS sequence"/>
</dbReference>